<dbReference type="InterPro" id="IPR000648">
    <property type="entry name" value="Oxysterol-bd"/>
</dbReference>
<dbReference type="GO" id="GO:0005829">
    <property type="term" value="C:cytosol"/>
    <property type="evidence" value="ECO:0007669"/>
    <property type="project" value="TreeGrafter"/>
</dbReference>
<keyword evidence="4" id="KW-1133">Transmembrane helix</keyword>
<evidence type="ECO:0000256" key="1">
    <source>
        <dbReference type="ARBA" id="ARBA00022448"/>
    </source>
</evidence>
<evidence type="ECO:0000256" key="2">
    <source>
        <dbReference type="ARBA" id="ARBA00023055"/>
    </source>
</evidence>
<dbReference type="PANTHER" id="PTHR10972">
    <property type="entry name" value="OXYSTEROL-BINDING PROTEIN-RELATED"/>
    <property type="match status" value="1"/>
</dbReference>
<reference evidence="6" key="2">
    <citation type="submission" date="2022-10" db="EMBL/GenBank/DDBJ databases">
        <authorList>
            <consortium name="ENA_rothamsted_submissions"/>
            <consortium name="culmorum"/>
            <person name="King R."/>
        </authorList>
    </citation>
    <scope>NUCLEOTIDE SEQUENCE</scope>
</reference>
<dbReference type="CDD" id="cd13291">
    <property type="entry name" value="PH_ORP10_ORP11"/>
    <property type="match status" value="1"/>
</dbReference>
<reference evidence="6" key="1">
    <citation type="submission" date="2021-12" db="EMBL/GenBank/DDBJ databases">
        <authorList>
            <person name="King R."/>
        </authorList>
    </citation>
    <scope>NUCLEOTIDE SEQUENCE</scope>
</reference>
<dbReference type="Proteomes" id="UP001153714">
    <property type="component" value="Chromosome 6"/>
</dbReference>
<organism evidence="6 7">
    <name type="scientific">Diatraea saccharalis</name>
    <name type="common">sugarcane borer</name>
    <dbReference type="NCBI Taxonomy" id="40085"/>
    <lineage>
        <taxon>Eukaryota</taxon>
        <taxon>Metazoa</taxon>
        <taxon>Ecdysozoa</taxon>
        <taxon>Arthropoda</taxon>
        <taxon>Hexapoda</taxon>
        <taxon>Insecta</taxon>
        <taxon>Pterygota</taxon>
        <taxon>Neoptera</taxon>
        <taxon>Endopterygota</taxon>
        <taxon>Lepidoptera</taxon>
        <taxon>Glossata</taxon>
        <taxon>Ditrysia</taxon>
        <taxon>Pyraloidea</taxon>
        <taxon>Crambidae</taxon>
        <taxon>Crambinae</taxon>
        <taxon>Diatraea</taxon>
    </lineage>
</organism>
<evidence type="ECO:0000313" key="6">
    <source>
        <dbReference type="EMBL" id="CAG9793641.1"/>
    </source>
</evidence>
<dbReference type="PROSITE" id="PS50003">
    <property type="entry name" value="PH_DOMAIN"/>
    <property type="match status" value="1"/>
</dbReference>
<feature type="transmembrane region" description="Helical" evidence="4">
    <location>
        <begin position="233"/>
        <end position="252"/>
    </location>
</feature>
<accession>A0A9N9RC89</accession>
<dbReference type="GO" id="GO:0032934">
    <property type="term" value="F:sterol binding"/>
    <property type="evidence" value="ECO:0007669"/>
    <property type="project" value="TreeGrafter"/>
</dbReference>
<name>A0A9N9RC89_9NEOP</name>
<dbReference type="GO" id="GO:0016020">
    <property type="term" value="C:membrane"/>
    <property type="evidence" value="ECO:0007669"/>
    <property type="project" value="TreeGrafter"/>
</dbReference>
<dbReference type="EMBL" id="OU893337">
    <property type="protein sequence ID" value="CAG9793641.1"/>
    <property type="molecule type" value="Genomic_DNA"/>
</dbReference>
<proteinExistence type="predicted"/>
<keyword evidence="7" id="KW-1185">Reference proteome</keyword>
<dbReference type="OrthoDB" id="48057at2759"/>
<evidence type="ECO:0000313" key="7">
    <source>
        <dbReference type="Proteomes" id="UP001153714"/>
    </source>
</evidence>
<keyword evidence="4" id="KW-0472">Membrane</keyword>
<dbReference type="InterPro" id="IPR001849">
    <property type="entry name" value="PH_domain"/>
</dbReference>
<dbReference type="InterPro" id="IPR011993">
    <property type="entry name" value="PH-like_dom_sf"/>
</dbReference>
<dbReference type="SUPFAM" id="SSF50729">
    <property type="entry name" value="PH domain-like"/>
    <property type="match status" value="1"/>
</dbReference>
<feature type="domain" description="PH" evidence="5">
    <location>
        <begin position="10"/>
        <end position="112"/>
    </location>
</feature>
<gene>
    <name evidence="6" type="ORF">DIATSA_LOCUS11063</name>
</gene>
<keyword evidence="3" id="KW-0446">Lipid-binding</keyword>
<dbReference type="GO" id="GO:0006869">
    <property type="term" value="P:lipid transport"/>
    <property type="evidence" value="ECO:0007669"/>
    <property type="project" value="UniProtKB-KW"/>
</dbReference>
<dbReference type="Gene3D" id="2.30.29.30">
    <property type="entry name" value="Pleckstrin-homology domain (PH domain)/Phosphotyrosine-binding domain (PTB)"/>
    <property type="match status" value="1"/>
</dbReference>
<dbReference type="SMART" id="SM00233">
    <property type="entry name" value="PH"/>
    <property type="match status" value="1"/>
</dbReference>
<sequence length="290" mass="32304">MMISTGLGSHRPLSGQLYKYTNVVKGWQQRWFAVDPETGVLSYYLYDGPGDTIQPGQPARGEAQLAAAVICPSDEDSRTFTINCASGDMLKLRATDARARQEWVNGLRAIAEIHTKAMGANPPLQPREQLAVHDAMASARQQLQATELSDAALARCIESSDSPFPHTDPDLLLLKGVLRQLLRLLQVYPAPGRGGRLQTVQAVFRNSLSQRLDLSLGRTAGQGCLSWTHLTTFFFENTYIFFIFTISFYLTYHTFTSTFVMQDISVFMYVSIVLYRHKSTGGKISLLGYH</sequence>
<keyword evidence="1" id="KW-0813">Transport</keyword>
<protein>
    <recommendedName>
        <fullName evidence="5">PH domain-containing protein</fullName>
    </recommendedName>
</protein>
<evidence type="ECO:0000259" key="5">
    <source>
        <dbReference type="PROSITE" id="PS50003"/>
    </source>
</evidence>
<dbReference type="Pfam" id="PF00169">
    <property type="entry name" value="PH"/>
    <property type="match status" value="1"/>
</dbReference>
<keyword evidence="2" id="KW-0445">Lipid transport</keyword>
<dbReference type="AlphaFoldDB" id="A0A9N9RC89"/>
<dbReference type="PANTHER" id="PTHR10972:SF141">
    <property type="entry name" value="OXYSTEROL-BINDING PROTEIN"/>
    <property type="match status" value="1"/>
</dbReference>
<keyword evidence="4" id="KW-0812">Transmembrane</keyword>
<evidence type="ECO:0000256" key="4">
    <source>
        <dbReference type="SAM" id="Phobius"/>
    </source>
</evidence>
<evidence type="ECO:0000256" key="3">
    <source>
        <dbReference type="ARBA" id="ARBA00023121"/>
    </source>
</evidence>